<dbReference type="SUPFAM" id="SSF49493">
    <property type="entry name" value="HSP40/DnaJ peptide-binding domain"/>
    <property type="match status" value="2"/>
</dbReference>
<comment type="caution">
    <text evidence="3">The sequence shown here is derived from an EMBL/GenBank/DDBJ whole genome shotgun (WGS) entry which is preliminary data.</text>
</comment>
<accession>A0A401ZNE3</accession>
<dbReference type="InterPro" id="IPR018253">
    <property type="entry name" value="DnaJ_domain_CS"/>
</dbReference>
<dbReference type="InterPro" id="IPR008971">
    <property type="entry name" value="HSP40/DnaJ_pept-bd"/>
</dbReference>
<sequence>MAVDYKDYYKILGVSKDADQKDIQRAFRRLARKYHPDVNPDNKEAENKFKEINEANEVLSDPEKRKKYDEMGAYYQQYGAWPGAGGGADARARYGGGQYQYQTMNEEDLDDLFGGSSPFSDFFETYFHSGFTGAQARRAGARTGQHARQAVAGRDVEAEVEITLAEAYQGTQRVLELSQPDGSTRRLEVKIPAGVSEGSRVRISGQGMPGTPRGNLYLNVHLRPDPQYTREGSTLRTRISVPLTTAMLGGEAPIPIPDGRRLMLRIPAGTNDGRSFRLRGQGMPEKVGHPEQRGDLYAEVHVDLPTQLTDEQKRLFEAFAGSLSSTR</sequence>
<dbReference type="OrthoDB" id="9779889at2"/>
<dbReference type="Gene3D" id="1.10.287.110">
    <property type="entry name" value="DnaJ domain"/>
    <property type="match status" value="1"/>
</dbReference>
<dbReference type="Pfam" id="PF01556">
    <property type="entry name" value="DnaJ_C"/>
    <property type="match status" value="1"/>
</dbReference>
<name>A0A401ZNE3_9CHLR</name>
<dbReference type="InterPro" id="IPR001623">
    <property type="entry name" value="DnaJ_domain"/>
</dbReference>
<dbReference type="Pfam" id="PF00226">
    <property type="entry name" value="DnaJ"/>
    <property type="match status" value="1"/>
</dbReference>
<dbReference type="InterPro" id="IPR036869">
    <property type="entry name" value="J_dom_sf"/>
</dbReference>
<evidence type="ECO:0000313" key="4">
    <source>
        <dbReference type="Proteomes" id="UP000287224"/>
    </source>
</evidence>
<proteinExistence type="predicted"/>
<evidence type="ECO:0000259" key="2">
    <source>
        <dbReference type="PROSITE" id="PS50076"/>
    </source>
</evidence>
<dbReference type="PANTHER" id="PTHR43096">
    <property type="entry name" value="DNAJ HOMOLOG 1, MITOCHONDRIAL-RELATED"/>
    <property type="match status" value="1"/>
</dbReference>
<dbReference type="GO" id="GO:0051082">
    <property type="term" value="F:unfolded protein binding"/>
    <property type="evidence" value="ECO:0007669"/>
    <property type="project" value="InterPro"/>
</dbReference>
<dbReference type="InterPro" id="IPR002939">
    <property type="entry name" value="DnaJ_C"/>
</dbReference>
<dbReference type="PRINTS" id="PR00625">
    <property type="entry name" value="JDOMAIN"/>
</dbReference>
<feature type="domain" description="J" evidence="2">
    <location>
        <begin position="7"/>
        <end position="72"/>
    </location>
</feature>
<gene>
    <name evidence="3" type="ORF">KDAU_57010</name>
</gene>
<dbReference type="PROSITE" id="PS00636">
    <property type="entry name" value="DNAJ_1"/>
    <property type="match status" value="1"/>
</dbReference>
<dbReference type="SUPFAM" id="SSF46565">
    <property type="entry name" value="Chaperone J-domain"/>
    <property type="match status" value="1"/>
</dbReference>
<dbReference type="AlphaFoldDB" id="A0A401ZNE3"/>
<keyword evidence="4" id="KW-1185">Reference proteome</keyword>
<reference evidence="4" key="1">
    <citation type="submission" date="2018-12" db="EMBL/GenBank/DDBJ databases">
        <title>Tengunoibacter tsumagoiensis gen. nov., sp. nov., Dictyobacter kobayashii sp. nov., D. alpinus sp. nov., and D. joshuensis sp. nov. and description of Dictyobacteraceae fam. nov. within the order Ktedonobacterales isolated from Tengu-no-mugimeshi.</title>
        <authorList>
            <person name="Wang C.M."/>
            <person name="Zheng Y."/>
            <person name="Sakai Y."/>
            <person name="Toyoda A."/>
            <person name="Minakuchi Y."/>
            <person name="Abe K."/>
            <person name="Yokota A."/>
            <person name="Yabe S."/>
        </authorList>
    </citation>
    <scope>NUCLEOTIDE SEQUENCE [LARGE SCALE GENOMIC DNA]</scope>
    <source>
        <strain evidence="4">S-27</strain>
    </source>
</reference>
<keyword evidence="1" id="KW-0143">Chaperone</keyword>
<dbReference type="Proteomes" id="UP000287224">
    <property type="component" value="Unassembled WGS sequence"/>
</dbReference>
<dbReference type="PANTHER" id="PTHR43096:SF52">
    <property type="entry name" value="DNAJ HOMOLOG 1, MITOCHONDRIAL-RELATED"/>
    <property type="match status" value="1"/>
</dbReference>
<dbReference type="CDD" id="cd06257">
    <property type="entry name" value="DnaJ"/>
    <property type="match status" value="1"/>
</dbReference>
<protein>
    <submittedName>
        <fullName evidence="3">Molecular chaperone DnaJ</fullName>
    </submittedName>
</protein>
<dbReference type="PROSITE" id="PS50076">
    <property type="entry name" value="DNAJ_2"/>
    <property type="match status" value="1"/>
</dbReference>
<dbReference type="FunFam" id="2.60.260.20:FF:000013">
    <property type="entry name" value="DnaJ subfamily B member 11"/>
    <property type="match status" value="1"/>
</dbReference>
<dbReference type="CDD" id="cd10747">
    <property type="entry name" value="DnaJ_C"/>
    <property type="match status" value="1"/>
</dbReference>
<dbReference type="Gene3D" id="2.60.260.20">
    <property type="entry name" value="Urease metallochaperone UreE, N-terminal domain"/>
    <property type="match status" value="2"/>
</dbReference>
<dbReference type="GO" id="GO:0005737">
    <property type="term" value="C:cytoplasm"/>
    <property type="evidence" value="ECO:0007669"/>
    <property type="project" value="TreeGrafter"/>
</dbReference>
<evidence type="ECO:0000256" key="1">
    <source>
        <dbReference type="ARBA" id="ARBA00023186"/>
    </source>
</evidence>
<dbReference type="RefSeq" id="WP_126600896.1">
    <property type="nucleotide sequence ID" value="NZ_BIFQ01000002.1"/>
</dbReference>
<dbReference type="EMBL" id="BIFQ01000002">
    <property type="protein sequence ID" value="GCE08372.1"/>
    <property type="molecule type" value="Genomic_DNA"/>
</dbReference>
<organism evidence="3 4">
    <name type="scientific">Dictyobacter aurantiacus</name>
    <dbReference type="NCBI Taxonomy" id="1936993"/>
    <lineage>
        <taxon>Bacteria</taxon>
        <taxon>Bacillati</taxon>
        <taxon>Chloroflexota</taxon>
        <taxon>Ktedonobacteria</taxon>
        <taxon>Ktedonobacterales</taxon>
        <taxon>Dictyobacteraceae</taxon>
        <taxon>Dictyobacter</taxon>
    </lineage>
</organism>
<dbReference type="SMART" id="SM00271">
    <property type="entry name" value="DnaJ"/>
    <property type="match status" value="1"/>
</dbReference>
<evidence type="ECO:0000313" key="3">
    <source>
        <dbReference type="EMBL" id="GCE08372.1"/>
    </source>
</evidence>
<dbReference type="GO" id="GO:0042026">
    <property type="term" value="P:protein refolding"/>
    <property type="evidence" value="ECO:0007669"/>
    <property type="project" value="TreeGrafter"/>
</dbReference>